<reference evidence="1 2" key="1">
    <citation type="submission" date="2018-08" db="EMBL/GenBank/DDBJ databases">
        <authorList>
            <person name="Preder H."/>
            <person name="Servin-Meza L.A."/>
            <person name="Bonilla J.A."/>
            <person name="Klyczek K."/>
            <person name="Garlena R.A."/>
            <person name="Russell D.A."/>
            <person name="Pope W.H."/>
            <person name="Jacobs-Sera D."/>
            <person name="Hatfull G.F."/>
        </authorList>
    </citation>
    <scope>NUCLEOTIDE SEQUENCE [LARGE SCALE GENOMIC DNA]</scope>
</reference>
<organism evidence="1 2">
    <name type="scientific">Microbacterium phage ValentiniPuff</name>
    <dbReference type="NCBI Taxonomy" id="2315705"/>
    <lineage>
        <taxon>Viruses</taxon>
        <taxon>Duplodnaviria</taxon>
        <taxon>Heunggongvirae</taxon>
        <taxon>Uroviricota</taxon>
        <taxon>Caudoviricetes</taxon>
        <taxon>Valentinivirus</taxon>
        <taxon>Valentinivirus valentinipuff</taxon>
    </lineage>
</organism>
<name>A0A386KPX7_9CAUD</name>
<dbReference type="EMBL" id="MH825712">
    <property type="protein sequence ID" value="AYD87412.1"/>
    <property type="molecule type" value="Genomic_DNA"/>
</dbReference>
<gene>
    <name evidence="1" type="primary">61</name>
    <name evidence="1" type="ORF">SEA_VALENTINIPUFF_61</name>
</gene>
<keyword evidence="2" id="KW-1185">Reference proteome</keyword>
<dbReference type="Proteomes" id="UP000281993">
    <property type="component" value="Segment"/>
</dbReference>
<protein>
    <recommendedName>
        <fullName evidence="3">Tail terminator</fullName>
    </recommendedName>
</protein>
<evidence type="ECO:0008006" key="3">
    <source>
        <dbReference type="Google" id="ProtNLM"/>
    </source>
</evidence>
<proteinExistence type="predicted"/>
<sequence length="145" mass="16109">MAWQADMARMIVEGFSSSKQPADHEWVEGTSVVIGPPNDDDVTNDLVIGLVDRQGPTDETFGHVYGRPNLTVVVRSPKMGALVGFDVAQDLFLWLTSAEHANFMMGETPVQRLDPTAWPGYLRRDAHHRVDVTMEIGVWLGEFDA</sequence>
<evidence type="ECO:0000313" key="1">
    <source>
        <dbReference type="EMBL" id="AYD87412.1"/>
    </source>
</evidence>
<accession>A0A386KPX7</accession>
<evidence type="ECO:0000313" key="2">
    <source>
        <dbReference type="Proteomes" id="UP000281993"/>
    </source>
</evidence>